<evidence type="ECO:0000313" key="2">
    <source>
        <dbReference type="EMBL" id="KRY64630.1"/>
    </source>
</evidence>
<dbReference type="EMBL" id="JYDP01007738">
    <property type="protein sequence ID" value="KRY64630.1"/>
    <property type="molecule type" value="Genomic_DNA"/>
</dbReference>
<sequence length="32" mass="3754">MSFCQKLNFLYPKFALSSSHESYVRIMQISVV</sequence>
<evidence type="ECO:0000313" key="3">
    <source>
        <dbReference type="Proteomes" id="UP000055024"/>
    </source>
</evidence>
<comment type="caution">
    <text evidence="1">The sequence shown here is derived from an EMBL/GenBank/DDBJ whole genome shotgun (WGS) entry which is preliminary data.</text>
</comment>
<evidence type="ECO:0000313" key="1">
    <source>
        <dbReference type="EMBL" id="KRY64619.1"/>
    </source>
</evidence>
<gene>
    <name evidence="1" type="ORF">T11_14125</name>
    <name evidence="2" type="ORF">T11_16611</name>
</gene>
<reference evidence="1 3" key="1">
    <citation type="submission" date="2015-01" db="EMBL/GenBank/DDBJ databases">
        <title>Evolution of Trichinella species and genotypes.</title>
        <authorList>
            <person name="Korhonen P.K."/>
            <person name="Edoardo P."/>
            <person name="Giuseppe L.R."/>
            <person name="Gasser R.B."/>
        </authorList>
    </citation>
    <scope>NUCLEOTIDE SEQUENCE [LARGE SCALE GENOMIC DNA]</scope>
    <source>
        <strain evidence="1">ISS1029</strain>
    </source>
</reference>
<accession>A0A0V1DT59</accession>
<dbReference type="Proteomes" id="UP000055024">
    <property type="component" value="Unassembled WGS sequence"/>
</dbReference>
<dbReference type="AlphaFoldDB" id="A0A0V1DT59"/>
<organism evidence="1 3">
    <name type="scientific">Trichinella zimbabwensis</name>
    <dbReference type="NCBI Taxonomy" id="268475"/>
    <lineage>
        <taxon>Eukaryota</taxon>
        <taxon>Metazoa</taxon>
        <taxon>Ecdysozoa</taxon>
        <taxon>Nematoda</taxon>
        <taxon>Enoplea</taxon>
        <taxon>Dorylaimia</taxon>
        <taxon>Trichinellida</taxon>
        <taxon>Trichinellidae</taxon>
        <taxon>Trichinella</taxon>
    </lineage>
</organism>
<keyword evidence="3" id="KW-1185">Reference proteome</keyword>
<protein>
    <submittedName>
        <fullName evidence="1">Uncharacterized protein</fullName>
    </submittedName>
</protein>
<dbReference type="EMBL" id="JYDP01007741">
    <property type="protein sequence ID" value="KRY64619.1"/>
    <property type="molecule type" value="Genomic_DNA"/>
</dbReference>
<name>A0A0V1DT59_9BILA</name>
<proteinExistence type="predicted"/>